<dbReference type="SUPFAM" id="SSF141868">
    <property type="entry name" value="EAL domain-like"/>
    <property type="match status" value="1"/>
</dbReference>
<dbReference type="PANTHER" id="PTHR33121:SF23">
    <property type="entry name" value="CYCLIC DI-GMP PHOSPHODIESTERASE PDEB"/>
    <property type="match status" value="1"/>
</dbReference>
<sequence length="410" mass="44680">MRTTKPQLSDFGLLYFRRDSVAESGQHGDLGTSLCIVATIVNFPQIEQAYGHTFASAMCHLVHERARALSEHCSATVAVSRERMLFVFDKSGSLGQERGGYERRGAKDLNCVLTSLSSSPITSGDTVAFPVIEASVATLDDKPFNIVDAGSSRMIYGQPGTEWRAQYIADTKTALRIFQAMADGRIDFDYEHVRDASGAQLTAYREALLCEISDRTSEHRRIGVDVHSLERIGLVRRLDQWVVESIVAKLRAAPDDKLGCNISAQSATLDAWWALTIGALADEPDVASRLTLEITETSPLDDFERAREFVRTLRELGCSVALDDLGSGYSSMRNLTELGVNIAKVGRSFVAAGRADSLDAKRLSQLVGFAKAFAPSVVIEGVETEIDARLALASGATHLQGYFYARNGTS</sequence>
<dbReference type="InterPro" id="IPR035919">
    <property type="entry name" value="EAL_sf"/>
</dbReference>
<dbReference type="InterPro" id="IPR050706">
    <property type="entry name" value="Cyclic-di-GMP_PDE-like"/>
</dbReference>
<dbReference type="GO" id="GO:0071111">
    <property type="term" value="F:cyclic-guanylate-specific phosphodiesterase activity"/>
    <property type="evidence" value="ECO:0007669"/>
    <property type="project" value="InterPro"/>
</dbReference>
<protein>
    <submittedName>
        <fullName evidence="2">EAL domain-containing protein</fullName>
    </submittedName>
</protein>
<dbReference type="InterPro" id="IPR001633">
    <property type="entry name" value="EAL_dom"/>
</dbReference>
<dbReference type="Proteomes" id="UP000298656">
    <property type="component" value="Chromosome 1"/>
</dbReference>
<evidence type="ECO:0000313" key="3">
    <source>
        <dbReference type="Proteomes" id="UP000298656"/>
    </source>
</evidence>
<dbReference type="OrthoDB" id="1673646at2"/>
<proteinExistence type="predicted"/>
<reference evidence="2 3" key="1">
    <citation type="submission" date="2019-05" db="EMBL/GenBank/DDBJ databases">
        <title>Burkholderia sp. DHOD12, isolated from subtropical forest soil.</title>
        <authorList>
            <person name="Gao Z.-H."/>
            <person name="Qiu L.-H."/>
        </authorList>
    </citation>
    <scope>NUCLEOTIDE SEQUENCE [LARGE SCALE GENOMIC DNA]</scope>
    <source>
        <strain evidence="2 3">DHOD12</strain>
    </source>
</reference>
<evidence type="ECO:0000259" key="1">
    <source>
        <dbReference type="PROSITE" id="PS50883"/>
    </source>
</evidence>
<dbReference type="PANTHER" id="PTHR33121">
    <property type="entry name" value="CYCLIC DI-GMP PHOSPHODIESTERASE PDEF"/>
    <property type="match status" value="1"/>
</dbReference>
<accession>A0A4P8IJD2</accession>
<dbReference type="Gene3D" id="3.20.20.450">
    <property type="entry name" value="EAL domain"/>
    <property type="match status" value="1"/>
</dbReference>
<dbReference type="SMART" id="SM00052">
    <property type="entry name" value="EAL"/>
    <property type="match status" value="1"/>
</dbReference>
<name>A0A4P8IJD2_9BURK</name>
<dbReference type="PROSITE" id="PS50883">
    <property type="entry name" value="EAL"/>
    <property type="match status" value="1"/>
</dbReference>
<dbReference type="KEGG" id="tvl:FAZ95_01120"/>
<organism evidence="2 3">
    <name type="scientific">Trinickia violacea</name>
    <dbReference type="NCBI Taxonomy" id="2571746"/>
    <lineage>
        <taxon>Bacteria</taxon>
        <taxon>Pseudomonadati</taxon>
        <taxon>Pseudomonadota</taxon>
        <taxon>Betaproteobacteria</taxon>
        <taxon>Burkholderiales</taxon>
        <taxon>Burkholderiaceae</taxon>
        <taxon>Trinickia</taxon>
    </lineage>
</organism>
<dbReference type="RefSeq" id="WP_137330743.1">
    <property type="nucleotide sequence ID" value="NZ_CP040077.1"/>
</dbReference>
<feature type="domain" description="EAL" evidence="1">
    <location>
        <begin position="170"/>
        <end position="410"/>
    </location>
</feature>
<dbReference type="Pfam" id="PF00563">
    <property type="entry name" value="EAL"/>
    <property type="match status" value="1"/>
</dbReference>
<dbReference type="CDD" id="cd01948">
    <property type="entry name" value="EAL"/>
    <property type="match status" value="1"/>
</dbReference>
<evidence type="ECO:0000313" key="2">
    <source>
        <dbReference type="EMBL" id="QCP47901.1"/>
    </source>
</evidence>
<keyword evidence="3" id="KW-1185">Reference proteome</keyword>
<gene>
    <name evidence="2" type="ORF">FAZ95_01120</name>
</gene>
<dbReference type="AlphaFoldDB" id="A0A4P8IJD2"/>
<dbReference type="EMBL" id="CP040077">
    <property type="protein sequence ID" value="QCP47901.1"/>
    <property type="molecule type" value="Genomic_DNA"/>
</dbReference>